<evidence type="ECO:0000313" key="2">
    <source>
        <dbReference type="EMBL" id="KAJ7337358.1"/>
    </source>
</evidence>
<sequence>MSQTSDVMSWGPLPVVLPPVTPLNVPRRRTLCTATVHEEPAFNAVHTRAASSSWITRPSITIDVSSETRRKIRPLPIPPTPTSAPPMPRHRVSQSSLRPLPCVPESAAGVSVSVTPASPLDPRTPVFQSITHLSAPSTIPLPHRFASLSLRLDTSPDAVRPRAADPTPLSSPTRPTPEPASPITAQRKRMSKLRRHLGESVQLELFPEVKDGDDVFREAYISSQTVVAVKKLLDLDGDDSDTSSEDDSDDDGYALVFAHGHTRRVIPVKRHSRKWVREKGGDRWVEENYSNILRDLRAL</sequence>
<proteinExistence type="predicted"/>
<evidence type="ECO:0000256" key="1">
    <source>
        <dbReference type="SAM" id="MobiDB-lite"/>
    </source>
</evidence>
<comment type="caution">
    <text evidence="2">The sequence shown here is derived from an EMBL/GenBank/DDBJ whole genome shotgun (WGS) entry which is preliminary data.</text>
</comment>
<feature type="region of interest" description="Disordered" evidence="1">
    <location>
        <begin position="156"/>
        <end position="189"/>
    </location>
</feature>
<feature type="region of interest" description="Disordered" evidence="1">
    <location>
        <begin position="72"/>
        <end position="97"/>
    </location>
</feature>
<reference evidence="2" key="1">
    <citation type="submission" date="2023-03" db="EMBL/GenBank/DDBJ databases">
        <title>Massive genome expansion in bonnet fungi (Mycena s.s.) driven by repeated elements and novel gene families across ecological guilds.</title>
        <authorList>
            <consortium name="Lawrence Berkeley National Laboratory"/>
            <person name="Harder C.B."/>
            <person name="Miyauchi S."/>
            <person name="Viragh M."/>
            <person name="Kuo A."/>
            <person name="Thoen E."/>
            <person name="Andreopoulos B."/>
            <person name="Lu D."/>
            <person name="Skrede I."/>
            <person name="Drula E."/>
            <person name="Henrissat B."/>
            <person name="Morin E."/>
            <person name="Kohler A."/>
            <person name="Barry K."/>
            <person name="LaButti K."/>
            <person name="Morin E."/>
            <person name="Salamov A."/>
            <person name="Lipzen A."/>
            <person name="Mereny Z."/>
            <person name="Hegedus B."/>
            <person name="Baldrian P."/>
            <person name="Stursova M."/>
            <person name="Weitz H."/>
            <person name="Taylor A."/>
            <person name="Grigoriev I.V."/>
            <person name="Nagy L.G."/>
            <person name="Martin F."/>
            <person name="Kauserud H."/>
        </authorList>
    </citation>
    <scope>NUCLEOTIDE SEQUENCE</scope>
    <source>
        <strain evidence="2">CBHHK002</strain>
    </source>
</reference>
<protein>
    <submittedName>
        <fullName evidence="2">Uncharacterized protein</fullName>
    </submittedName>
</protein>
<dbReference type="EMBL" id="JARIHO010000029">
    <property type="protein sequence ID" value="KAJ7337358.1"/>
    <property type="molecule type" value="Genomic_DNA"/>
</dbReference>
<keyword evidence="3" id="KW-1185">Reference proteome</keyword>
<organism evidence="2 3">
    <name type="scientific">Mycena albidolilacea</name>
    <dbReference type="NCBI Taxonomy" id="1033008"/>
    <lineage>
        <taxon>Eukaryota</taxon>
        <taxon>Fungi</taxon>
        <taxon>Dikarya</taxon>
        <taxon>Basidiomycota</taxon>
        <taxon>Agaricomycotina</taxon>
        <taxon>Agaricomycetes</taxon>
        <taxon>Agaricomycetidae</taxon>
        <taxon>Agaricales</taxon>
        <taxon>Marasmiineae</taxon>
        <taxon>Mycenaceae</taxon>
        <taxon>Mycena</taxon>
    </lineage>
</organism>
<evidence type="ECO:0000313" key="3">
    <source>
        <dbReference type="Proteomes" id="UP001218218"/>
    </source>
</evidence>
<gene>
    <name evidence="2" type="ORF">DFH08DRAFT_876593</name>
</gene>
<accession>A0AAD6ZTZ8</accession>
<dbReference type="Proteomes" id="UP001218218">
    <property type="component" value="Unassembled WGS sequence"/>
</dbReference>
<dbReference type="AlphaFoldDB" id="A0AAD6ZTZ8"/>
<name>A0AAD6ZTZ8_9AGAR</name>
<feature type="compositionally biased region" description="Pro residues" evidence="1">
    <location>
        <begin position="75"/>
        <end position="87"/>
    </location>
</feature>